<evidence type="ECO:0000256" key="1">
    <source>
        <dbReference type="ARBA" id="ARBA00023186"/>
    </source>
</evidence>
<sequence length="213" mass="23487">MRRFFGLGGGSPMYTGPIAGDNSADPHRAEDVLMIRHGANEYLFRYPINTIASHALNVGHVRDKCAEITCVPRKGLSLVCAGRQLKEKEDNMTLQTLGIEHGAKIMVMGSAPSPPSQPKAVQLSPAETIEAVREHVVSTLLPLVNEFISGSGYEPADKREDMHRRLAETIMAELLKLDGVESDDSTVRTRRKEVVREIQKMLESLDRALRVSA</sequence>
<dbReference type="OrthoDB" id="417450at2759"/>
<dbReference type="InterPro" id="IPR036533">
    <property type="entry name" value="BAG_dom_sf"/>
</dbReference>
<organism evidence="3 4">
    <name type="scientific">Sphaerosporella brunnea</name>
    <dbReference type="NCBI Taxonomy" id="1250544"/>
    <lineage>
        <taxon>Eukaryota</taxon>
        <taxon>Fungi</taxon>
        <taxon>Dikarya</taxon>
        <taxon>Ascomycota</taxon>
        <taxon>Pezizomycotina</taxon>
        <taxon>Pezizomycetes</taxon>
        <taxon>Pezizales</taxon>
        <taxon>Pyronemataceae</taxon>
        <taxon>Sphaerosporella</taxon>
    </lineage>
</organism>
<dbReference type="PANTHER" id="PTHR12329:SF16">
    <property type="entry name" value="BAG FAMILY MOLECULAR CHAPERONE REGULATOR 1"/>
    <property type="match status" value="1"/>
</dbReference>
<dbReference type="SUPFAM" id="SSF54236">
    <property type="entry name" value="Ubiquitin-like"/>
    <property type="match status" value="1"/>
</dbReference>
<dbReference type="GO" id="GO:0000774">
    <property type="term" value="F:adenyl-nucleotide exchange factor activity"/>
    <property type="evidence" value="ECO:0007669"/>
    <property type="project" value="TreeGrafter"/>
</dbReference>
<dbReference type="GO" id="GO:0005634">
    <property type="term" value="C:nucleus"/>
    <property type="evidence" value="ECO:0007669"/>
    <property type="project" value="TreeGrafter"/>
</dbReference>
<evidence type="ECO:0000313" key="4">
    <source>
        <dbReference type="Proteomes" id="UP000326924"/>
    </source>
</evidence>
<protein>
    <submittedName>
        <fullName evidence="3">BAG domain-containing protein</fullName>
    </submittedName>
</protein>
<dbReference type="PROSITE" id="PS51035">
    <property type="entry name" value="BAG"/>
    <property type="match status" value="1"/>
</dbReference>
<dbReference type="GO" id="GO:0050821">
    <property type="term" value="P:protein stabilization"/>
    <property type="evidence" value="ECO:0007669"/>
    <property type="project" value="TreeGrafter"/>
</dbReference>
<comment type="caution">
    <text evidence="3">The sequence shown here is derived from an EMBL/GenBank/DDBJ whole genome shotgun (WGS) entry which is preliminary data.</text>
</comment>
<dbReference type="InterPro" id="IPR000626">
    <property type="entry name" value="Ubiquitin-like_dom"/>
</dbReference>
<dbReference type="InterPro" id="IPR039773">
    <property type="entry name" value="BAG_chaperone_regulator"/>
</dbReference>
<dbReference type="Pfam" id="PF00240">
    <property type="entry name" value="ubiquitin"/>
    <property type="match status" value="1"/>
</dbReference>
<name>A0A5J5EWS0_9PEZI</name>
<dbReference type="SUPFAM" id="SSF63491">
    <property type="entry name" value="BAG domain"/>
    <property type="match status" value="1"/>
</dbReference>
<dbReference type="Pfam" id="PF02179">
    <property type="entry name" value="BAG"/>
    <property type="match status" value="1"/>
</dbReference>
<dbReference type="AlphaFoldDB" id="A0A5J5EWS0"/>
<dbReference type="GO" id="GO:0051087">
    <property type="term" value="F:protein-folding chaperone binding"/>
    <property type="evidence" value="ECO:0007669"/>
    <property type="project" value="InterPro"/>
</dbReference>
<dbReference type="Gene3D" id="3.10.20.90">
    <property type="entry name" value="Phosphatidylinositol 3-kinase Catalytic Subunit, Chain A, domain 1"/>
    <property type="match status" value="1"/>
</dbReference>
<reference evidence="3 4" key="1">
    <citation type="submission" date="2019-09" db="EMBL/GenBank/DDBJ databases">
        <title>Draft genome of the ectomycorrhizal ascomycete Sphaerosporella brunnea.</title>
        <authorList>
            <consortium name="DOE Joint Genome Institute"/>
            <person name="Benucci G.M."/>
            <person name="Marozzi G."/>
            <person name="Antonielli L."/>
            <person name="Sanchez S."/>
            <person name="Marco P."/>
            <person name="Wang X."/>
            <person name="Falini L.B."/>
            <person name="Barry K."/>
            <person name="Haridas S."/>
            <person name="Lipzen A."/>
            <person name="Labutti K."/>
            <person name="Grigoriev I.V."/>
            <person name="Murat C."/>
            <person name="Martin F."/>
            <person name="Albertini E."/>
            <person name="Donnini D."/>
            <person name="Bonito G."/>
        </authorList>
    </citation>
    <scope>NUCLEOTIDE SEQUENCE [LARGE SCALE GENOMIC DNA]</scope>
    <source>
        <strain evidence="3 4">Sb_GMNB300</strain>
    </source>
</reference>
<accession>A0A5J5EWS0</accession>
<dbReference type="GO" id="GO:0016020">
    <property type="term" value="C:membrane"/>
    <property type="evidence" value="ECO:0007669"/>
    <property type="project" value="TreeGrafter"/>
</dbReference>
<dbReference type="SMART" id="SM00264">
    <property type="entry name" value="BAG"/>
    <property type="match status" value="1"/>
</dbReference>
<evidence type="ECO:0000313" key="3">
    <source>
        <dbReference type="EMBL" id="KAA8905749.1"/>
    </source>
</evidence>
<dbReference type="PANTHER" id="PTHR12329">
    <property type="entry name" value="BCL2-ASSOCIATED ATHANOGENE"/>
    <property type="match status" value="1"/>
</dbReference>
<dbReference type="Gene3D" id="1.20.58.120">
    <property type="entry name" value="BAG domain"/>
    <property type="match status" value="1"/>
</dbReference>
<feature type="domain" description="BAG" evidence="2">
    <location>
        <begin position="158"/>
        <end position="209"/>
    </location>
</feature>
<dbReference type="EMBL" id="VXIS01000096">
    <property type="protein sequence ID" value="KAA8905749.1"/>
    <property type="molecule type" value="Genomic_DNA"/>
</dbReference>
<gene>
    <name evidence="3" type="ORF">FN846DRAFT_949952</name>
</gene>
<dbReference type="GO" id="GO:0005829">
    <property type="term" value="C:cytosol"/>
    <property type="evidence" value="ECO:0007669"/>
    <property type="project" value="TreeGrafter"/>
</dbReference>
<proteinExistence type="predicted"/>
<dbReference type="InParanoid" id="A0A5J5EWS0"/>
<dbReference type="Proteomes" id="UP000326924">
    <property type="component" value="Unassembled WGS sequence"/>
</dbReference>
<keyword evidence="1" id="KW-0143">Chaperone</keyword>
<dbReference type="InterPro" id="IPR003103">
    <property type="entry name" value="BAG_domain"/>
</dbReference>
<dbReference type="InterPro" id="IPR029071">
    <property type="entry name" value="Ubiquitin-like_domsf"/>
</dbReference>
<keyword evidence="4" id="KW-1185">Reference proteome</keyword>
<evidence type="ECO:0000259" key="2">
    <source>
        <dbReference type="PROSITE" id="PS51035"/>
    </source>
</evidence>